<keyword evidence="4" id="KW-1185">Reference proteome</keyword>
<dbReference type="SMART" id="SM00355">
    <property type="entry name" value="ZnF_C2H2"/>
    <property type="match status" value="1"/>
</dbReference>
<name>A0AAN7JFX7_9MYRT</name>
<evidence type="ECO:0000256" key="1">
    <source>
        <dbReference type="PROSITE-ProRule" id="PRU00042"/>
    </source>
</evidence>
<accession>A0AAN7JFX7</accession>
<dbReference type="InterPro" id="IPR021139">
    <property type="entry name" value="NYN"/>
</dbReference>
<dbReference type="PROSITE" id="PS50157">
    <property type="entry name" value="ZINC_FINGER_C2H2_2"/>
    <property type="match status" value="1"/>
</dbReference>
<dbReference type="PANTHER" id="PTHR35744">
    <property type="entry name" value="C2H2-TYPE DOMAIN-CONTAINING PROTEIN"/>
    <property type="match status" value="1"/>
</dbReference>
<evidence type="ECO:0000313" key="3">
    <source>
        <dbReference type="EMBL" id="KAK4742059.1"/>
    </source>
</evidence>
<keyword evidence="1" id="KW-0479">Metal-binding</keyword>
<proteinExistence type="predicted"/>
<dbReference type="AlphaFoldDB" id="A0AAN7JFX7"/>
<dbReference type="Proteomes" id="UP001345219">
    <property type="component" value="Chromosome 1"/>
</dbReference>
<protein>
    <recommendedName>
        <fullName evidence="2">C2H2-type domain-containing protein</fullName>
    </recommendedName>
</protein>
<dbReference type="Gene3D" id="3.40.50.1010">
    <property type="entry name" value="5'-nuclease"/>
    <property type="match status" value="1"/>
</dbReference>
<feature type="domain" description="C2H2-type" evidence="2">
    <location>
        <begin position="125"/>
        <end position="153"/>
    </location>
</feature>
<dbReference type="PROSITE" id="PS00028">
    <property type="entry name" value="ZINC_FINGER_C2H2_1"/>
    <property type="match status" value="1"/>
</dbReference>
<dbReference type="PANTHER" id="PTHR35744:SF4">
    <property type="entry name" value="OS04G0464600 PROTEIN"/>
    <property type="match status" value="1"/>
</dbReference>
<dbReference type="GO" id="GO:0004540">
    <property type="term" value="F:RNA nuclease activity"/>
    <property type="evidence" value="ECO:0007669"/>
    <property type="project" value="InterPro"/>
</dbReference>
<keyword evidence="1" id="KW-0862">Zinc</keyword>
<dbReference type="InterPro" id="IPR013087">
    <property type="entry name" value="Znf_C2H2_type"/>
</dbReference>
<organism evidence="3 4">
    <name type="scientific">Trapa incisa</name>
    <dbReference type="NCBI Taxonomy" id="236973"/>
    <lineage>
        <taxon>Eukaryota</taxon>
        <taxon>Viridiplantae</taxon>
        <taxon>Streptophyta</taxon>
        <taxon>Embryophyta</taxon>
        <taxon>Tracheophyta</taxon>
        <taxon>Spermatophyta</taxon>
        <taxon>Magnoliopsida</taxon>
        <taxon>eudicotyledons</taxon>
        <taxon>Gunneridae</taxon>
        <taxon>Pentapetalae</taxon>
        <taxon>rosids</taxon>
        <taxon>malvids</taxon>
        <taxon>Myrtales</taxon>
        <taxon>Lythraceae</taxon>
        <taxon>Trapa</taxon>
    </lineage>
</organism>
<dbReference type="GO" id="GO:0008270">
    <property type="term" value="F:zinc ion binding"/>
    <property type="evidence" value="ECO:0007669"/>
    <property type="project" value="UniProtKB-KW"/>
</dbReference>
<evidence type="ECO:0000259" key="2">
    <source>
        <dbReference type="PROSITE" id="PS50157"/>
    </source>
</evidence>
<sequence>MLPTVRKIPIGAVRKILSSFWDENLSHVKSHIYDPSRYYHCNLRSVYRFSESHSGSIPKSDRTNVAIFWDLDNKPPNTVPLFIAASKLKTTAFSFGSVRLMVAYGKSQQLNCVEKKGSIKTSEVFSCRVCNRKFSTNEKLVNHFRQIHESEHQKRLNQIESARGTRRVKLVGRYSMNMEKYRNAARYILTPVVGYKLGDELKRAGFWVQTSSHEPQKANIALKNHMVETMDRRQADCIVLVSDDMDFLEVLKEAKRRCVKTVVVGDVSDGTLKRAADTGFSWKEVLLGKAKKEAVSVLRRWKDRDILKRLEWIYDPKVDSKWYEFDEDTNVENGIDAREDDARVWWKLDKDTYAAST</sequence>
<gene>
    <name evidence="3" type="ORF">SAY87_000060</name>
</gene>
<reference evidence="3 4" key="1">
    <citation type="journal article" date="2023" name="Hortic Res">
        <title>Pangenome of water caltrop reveals structural variations and asymmetric subgenome divergence after allopolyploidization.</title>
        <authorList>
            <person name="Zhang X."/>
            <person name="Chen Y."/>
            <person name="Wang L."/>
            <person name="Yuan Y."/>
            <person name="Fang M."/>
            <person name="Shi L."/>
            <person name="Lu R."/>
            <person name="Comes H.P."/>
            <person name="Ma Y."/>
            <person name="Chen Y."/>
            <person name="Huang G."/>
            <person name="Zhou Y."/>
            <person name="Zheng Z."/>
            <person name="Qiu Y."/>
        </authorList>
    </citation>
    <scope>NUCLEOTIDE SEQUENCE [LARGE SCALE GENOMIC DNA]</scope>
    <source>
        <tissue evidence="3">Roots</tissue>
    </source>
</reference>
<dbReference type="Pfam" id="PF01936">
    <property type="entry name" value="NYN"/>
    <property type="match status" value="1"/>
</dbReference>
<keyword evidence="1" id="KW-0863">Zinc-finger</keyword>
<evidence type="ECO:0000313" key="4">
    <source>
        <dbReference type="Proteomes" id="UP001345219"/>
    </source>
</evidence>
<dbReference type="EMBL" id="JAXIOK010000023">
    <property type="protein sequence ID" value="KAK4742059.1"/>
    <property type="molecule type" value="Genomic_DNA"/>
</dbReference>
<comment type="caution">
    <text evidence="3">The sequence shown here is derived from an EMBL/GenBank/DDBJ whole genome shotgun (WGS) entry which is preliminary data.</text>
</comment>
<dbReference type="CDD" id="cd18725">
    <property type="entry name" value="PIN_LabA-like"/>
    <property type="match status" value="1"/>
</dbReference>